<comment type="caution">
    <text evidence="10">The sequence shown here is derived from an EMBL/GenBank/DDBJ whole genome shotgun (WGS) entry which is preliminary data.</text>
</comment>
<dbReference type="AlphaFoldDB" id="A0A8S1JSR6"/>
<sequence length="727" mass="83056">MNINSNSKPTLQEYLDKLKQIQDANNRRISQAKSQSNTSKIMSPKPVSQLKQQIKSSTDRSHSQNKLLPFFQNRKISGSKRQTSQADEPNIPISSQGIIKTVEAVSPRTTELQDIKKQLNQWFIKESKNNNTGGCLQLLEPTLVHNILKLPPRQKINPELRASLSSKDISDNTALHYSSKNGNAQLTSALIFKQISIDLPNKDSMTPLLLAAIHGQEEVFMILMNAGADINYQDSLGNTSLHYACKNNYKSIVQILLKRQSIQFKLNKENKTPDFYAVKEEIQNLFKNYNEDFKKIQQRMNMIQIQNTQNDVILKMFQYKRGELNSQQQQQQQQSNQFSIQTPTQLTSYSCKNLTYVNKQSSSPNNRTQQDIKQERFNKINSTHSSKQQLTTTVSTNSDSIKNKEEEKIGPQQFQVIGLIGKGSFGEVYLVQKNNQLYAMKVLHKNRIMKQNLTRYALTERNVLSIISHPFVVKLRYAFQTQDKLFMILDYCPGGDLGEVLQKQKRLPENVVKNYLCEIILALEDLHKRDIIFRDLKPDNIVLDSEGHALLTDFGLSKEGILEPSTGARSFCGSVAYLAPEMLKRSGHGKAVDWYLLGVVMYELLVGLPPYYANNREELFNNIENAQLKIPSYISLEARNLLKALLQRNPAKRLGSGKGNSEEIKAHQYFLNVDWESVYNRELPLPKPNRKIRINTHIDGNVFDMQSIVDESKAHLGGWTFVNNDEL</sequence>
<dbReference type="FunFam" id="3.30.200.20:FF:000042">
    <property type="entry name" value="Aurora kinase A"/>
    <property type="match status" value="1"/>
</dbReference>
<evidence type="ECO:0000256" key="7">
    <source>
        <dbReference type="PROSITE-ProRule" id="PRU10141"/>
    </source>
</evidence>
<dbReference type="GO" id="GO:0005524">
    <property type="term" value="F:ATP binding"/>
    <property type="evidence" value="ECO:0007669"/>
    <property type="project" value="UniProtKB-UniRule"/>
</dbReference>
<evidence type="ECO:0000256" key="6">
    <source>
        <dbReference type="PROSITE-ProRule" id="PRU00023"/>
    </source>
</evidence>
<evidence type="ECO:0000256" key="4">
    <source>
        <dbReference type="ARBA" id="ARBA00022777"/>
    </source>
</evidence>
<evidence type="ECO:0000313" key="11">
    <source>
        <dbReference type="Proteomes" id="UP000692954"/>
    </source>
</evidence>
<feature type="binding site" evidence="7">
    <location>
        <position position="450"/>
    </location>
    <ligand>
        <name>ATP</name>
        <dbReference type="ChEBI" id="CHEBI:30616"/>
    </ligand>
</feature>
<feature type="repeat" description="ANK" evidence="6">
    <location>
        <begin position="236"/>
        <end position="259"/>
    </location>
</feature>
<dbReference type="GO" id="GO:0004674">
    <property type="term" value="F:protein serine/threonine kinase activity"/>
    <property type="evidence" value="ECO:0007669"/>
    <property type="project" value="UniProtKB-KW"/>
</dbReference>
<evidence type="ECO:0000256" key="5">
    <source>
        <dbReference type="ARBA" id="ARBA00022840"/>
    </source>
</evidence>
<keyword evidence="4" id="KW-0418">Kinase</keyword>
<feature type="domain" description="Protein kinase" evidence="9">
    <location>
        <begin position="414"/>
        <end position="670"/>
    </location>
</feature>
<reference evidence="10" key="1">
    <citation type="submission" date="2021-01" db="EMBL/GenBank/DDBJ databases">
        <authorList>
            <consortium name="Genoscope - CEA"/>
            <person name="William W."/>
        </authorList>
    </citation>
    <scope>NUCLEOTIDE SEQUENCE</scope>
</reference>
<keyword evidence="2" id="KW-0808">Transferase</keyword>
<evidence type="ECO:0000256" key="1">
    <source>
        <dbReference type="ARBA" id="ARBA00022527"/>
    </source>
</evidence>
<dbReference type="Proteomes" id="UP000692954">
    <property type="component" value="Unassembled WGS sequence"/>
</dbReference>
<dbReference type="PROSITE" id="PS50011">
    <property type="entry name" value="PROTEIN_KINASE_DOM"/>
    <property type="match status" value="1"/>
</dbReference>
<dbReference type="InterPro" id="IPR017441">
    <property type="entry name" value="Protein_kinase_ATP_BS"/>
</dbReference>
<dbReference type="Pfam" id="PF00069">
    <property type="entry name" value="Pkinase"/>
    <property type="match status" value="1"/>
</dbReference>
<evidence type="ECO:0000313" key="10">
    <source>
        <dbReference type="EMBL" id="CAD8045693.1"/>
    </source>
</evidence>
<keyword evidence="6" id="KW-0040">ANK repeat</keyword>
<evidence type="ECO:0000256" key="2">
    <source>
        <dbReference type="ARBA" id="ARBA00022679"/>
    </source>
</evidence>
<feature type="compositionally biased region" description="Polar residues" evidence="8">
    <location>
        <begin position="74"/>
        <end position="93"/>
    </location>
</feature>
<dbReference type="SMART" id="SM00248">
    <property type="entry name" value="ANK"/>
    <property type="match status" value="3"/>
</dbReference>
<dbReference type="SMART" id="SM00220">
    <property type="entry name" value="S_TKc"/>
    <property type="match status" value="1"/>
</dbReference>
<dbReference type="PROSITE" id="PS50297">
    <property type="entry name" value="ANK_REP_REGION"/>
    <property type="match status" value="2"/>
</dbReference>
<protein>
    <recommendedName>
        <fullName evidence="9">Protein kinase domain-containing protein</fullName>
    </recommendedName>
</protein>
<dbReference type="InterPro" id="IPR002110">
    <property type="entry name" value="Ankyrin_rpt"/>
</dbReference>
<gene>
    <name evidence="10" type="ORF">PSON_ATCC_30995.1.T0010216</name>
</gene>
<proteinExistence type="predicted"/>
<keyword evidence="5 7" id="KW-0067">ATP-binding</keyword>
<dbReference type="PROSITE" id="PS50088">
    <property type="entry name" value="ANK_REPEAT"/>
    <property type="match status" value="2"/>
</dbReference>
<dbReference type="Pfam" id="PF13637">
    <property type="entry name" value="Ank_4"/>
    <property type="match status" value="1"/>
</dbReference>
<feature type="repeat" description="ANK" evidence="6">
    <location>
        <begin position="203"/>
        <end position="235"/>
    </location>
</feature>
<keyword evidence="3 7" id="KW-0547">Nucleotide-binding</keyword>
<organism evidence="10 11">
    <name type="scientific">Paramecium sonneborni</name>
    <dbReference type="NCBI Taxonomy" id="65129"/>
    <lineage>
        <taxon>Eukaryota</taxon>
        <taxon>Sar</taxon>
        <taxon>Alveolata</taxon>
        <taxon>Ciliophora</taxon>
        <taxon>Intramacronucleata</taxon>
        <taxon>Oligohymenophorea</taxon>
        <taxon>Peniculida</taxon>
        <taxon>Parameciidae</taxon>
        <taxon>Paramecium</taxon>
    </lineage>
</organism>
<feature type="region of interest" description="Disordered" evidence="8">
    <location>
        <begin position="381"/>
        <end position="407"/>
    </location>
</feature>
<keyword evidence="1" id="KW-0723">Serine/threonine-protein kinase</keyword>
<evidence type="ECO:0000256" key="3">
    <source>
        <dbReference type="ARBA" id="ARBA00022741"/>
    </source>
</evidence>
<dbReference type="PROSITE" id="PS00107">
    <property type="entry name" value="PROTEIN_KINASE_ATP"/>
    <property type="match status" value="1"/>
</dbReference>
<keyword evidence="11" id="KW-1185">Reference proteome</keyword>
<evidence type="ECO:0000259" key="9">
    <source>
        <dbReference type="PROSITE" id="PS50011"/>
    </source>
</evidence>
<dbReference type="InterPro" id="IPR000719">
    <property type="entry name" value="Prot_kinase_dom"/>
</dbReference>
<dbReference type="CDD" id="cd05123">
    <property type="entry name" value="STKc_AGC"/>
    <property type="match status" value="1"/>
</dbReference>
<accession>A0A8S1JSR6</accession>
<dbReference type="FunFam" id="1.10.510.10:FF:000465">
    <property type="entry name" value="Non-specific serine/threonine protein kinase"/>
    <property type="match status" value="1"/>
</dbReference>
<feature type="region of interest" description="Disordered" evidence="8">
    <location>
        <begin position="28"/>
        <end position="93"/>
    </location>
</feature>
<feature type="compositionally biased region" description="Polar residues" evidence="8">
    <location>
        <begin position="381"/>
        <end position="400"/>
    </location>
</feature>
<dbReference type="OrthoDB" id="291953at2759"/>
<name>A0A8S1JSR6_9CILI</name>
<feature type="compositionally biased region" description="Polar residues" evidence="8">
    <location>
        <begin position="28"/>
        <end position="41"/>
    </location>
</feature>
<dbReference type="PANTHER" id="PTHR24351">
    <property type="entry name" value="RIBOSOMAL PROTEIN S6 KINASE"/>
    <property type="match status" value="1"/>
</dbReference>
<dbReference type="EMBL" id="CAJJDN010000001">
    <property type="protein sequence ID" value="CAD8045693.1"/>
    <property type="molecule type" value="Genomic_DNA"/>
</dbReference>
<dbReference type="InterPro" id="IPR045270">
    <property type="entry name" value="STKc_AGC"/>
</dbReference>
<evidence type="ECO:0000256" key="8">
    <source>
        <dbReference type="SAM" id="MobiDB-lite"/>
    </source>
</evidence>